<gene>
    <name evidence="2" type="ORF">GOP47_0004481</name>
</gene>
<dbReference type="PANTHER" id="PTHR47266">
    <property type="entry name" value="ENDONUCLEASE-RELATED"/>
    <property type="match status" value="1"/>
</dbReference>
<feature type="domain" description="Integrase zinc-binding" evidence="1">
    <location>
        <begin position="29"/>
        <end position="86"/>
    </location>
</feature>
<accession>A0A9D4V7Y8</accession>
<dbReference type="FunFam" id="1.10.340.70:FF:000001">
    <property type="entry name" value="Retrovirus-related Pol polyprotein from transposon gypsy-like Protein"/>
    <property type="match status" value="1"/>
</dbReference>
<feature type="non-terminal residue" evidence="2">
    <location>
        <position position="105"/>
    </location>
</feature>
<evidence type="ECO:0000313" key="3">
    <source>
        <dbReference type="Proteomes" id="UP000886520"/>
    </source>
</evidence>
<dbReference type="Pfam" id="PF17921">
    <property type="entry name" value="Integrase_H2C2"/>
    <property type="match status" value="1"/>
</dbReference>
<dbReference type="Gene3D" id="1.10.340.70">
    <property type="match status" value="1"/>
</dbReference>
<dbReference type="AlphaFoldDB" id="A0A9D4V7Y8"/>
<evidence type="ECO:0000313" key="2">
    <source>
        <dbReference type="EMBL" id="KAI5081298.1"/>
    </source>
</evidence>
<dbReference type="OrthoDB" id="1938712at2759"/>
<dbReference type="InterPro" id="IPR041588">
    <property type="entry name" value="Integrase_H2C2"/>
</dbReference>
<proteinExistence type="predicted"/>
<reference evidence="2" key="1">
    <citation type="submission" date="2021-01" db="EMBL/GenBank/DDBJ databases">
        <title>Adiantum capillus-veneris genome.</title>
        <authorList>
            <person name="Fang Y."/>
            <person name="Liao Q."/>
        </authorList>
    </citation>
    <scope>NUCLEOTIDE SEQUENCE</scope>
    <source>
        <strain evidence="2">H3</strain>
        <tissue evidence="2">Leaf</tissue>
    </source>
</reference>
<comment type="caution">
    <text evidence="2">The sequence shown here is derived from an EMBL/GenBank/DDBJ whole genome shotgun (WGS) entry which is preliminary data.</text>
</comment>
<name>A0A9D4V7Y8_ADICA</name>
<organism evidence="2 3">
    <name type="scientific">Adiantum capillus-veneris</name>
    <name type="common">Maidenhair fern</name>
    <dbReference type="NCBI Taxonomy" id="13818"/>
    <lineage>
        <taxon>Eukaryota</taxon>
        <taxon>Viridiplantae</taxon>
        <taxon>Streptophyta</taxon>
        <taxon>Embryophyta</taxon>
        <taxon>Tracheophyta</taxon>
        <taxon>Polypodiopsida</taxon>
        <taxon>Polypodiidae</taxon>
        <taxon>Polypodiales</taxon>
        <taxon>Pteridineae</taxon>
        <taxon>Pteridaceae</taxon>
        <taxon>Vittarioideae</taxon>
        <taxon>Adiantum</taxon>
    </lineage>
</organism>
<feature type="non-terminal residue" evidence="2">
    <location>
        <position position="1"/>
    </location>
</feature>
<keyword evidence="3" id="KW-1185">Reference proteome</keyword>
<sequence length="105" mass="12122">HISGKAAVGLFEVRDNLFYAHGKIYIPNDPELKKDLMWEAHDCKLAGHGGQKRSYDKLHQHYMWPKMKDDVIDYVRTCPTCQLVKAQRVKPAGLLHPMPTPSRPW</sequence>
<dbReference type="Proteomes" id="UP000886520">
    <property type="component" value="Chromosome 4"/>
</dbReference>
<dbReference type="InterPro" id="IPR052160">
    <property type="entry name" value="Gypsy_RT_Integrase-like"/>
</dbReference>
<evidence type="ECO:0000259" key="1">
    <source>
        <dbReference type="Pfam" id="PF17921"/>
    </source>
</evidence>
<dbReference type="EMBL" id="JABFUD020000004">
    <property type="protein sequence ID" value="KAI5081298.1"/>
    <property type="molecule type" value="Genomic_DNA"/>
</dbReference>
<protein>
    <recommendedName>
        <fullName evidence="1">Integrase zinc-binding domain-containing protein</fullName>
    </recommendedName>
</protein>